<dbReference type="InterPro" id="IPR004629">
    <property type="entry name" value="WecG_TagA_CpsF"/>
</dbReference>
<dbReference type="CDD" id="cd06533">
    <property type="entry name" value="Glyco_transf_WecG_TagA"/>
    <property type="match status" value="1"/>
</dbReference>
<dbReference type="EMBL" id="JAUOPB010000001">
    <property type="protein sequence ID" value="MDO6421056.1"/>
    <property type="molecule type" value="Genomic_DNA"/>
</dbReference>
<dbReference type="AlphaFoldDB" id="A0AAW7WZU0"/>
<reference evidence="3" key="1">
    <citation type="submission" date="2023-07" db="EMBL/GenBank/DDBJ databases">
        <title>Genome content predicts the carbon catabolic preferences of heterotrophic bacteria.</title>
        <authorList>
            <person name="Gralka M."/>
        </authorList>
    </citation>
    <scope>NUCLEOTIDE SEQUENCE</scope>
    <source>
        <strain evidence="3">I3M17_2</strain>
    </source>
</reference>
<dbReference type="PANTHER" id="PTHR34136">
    <property type="match status" value="1"/>
</dbReference>
<evidence type="ECO:0000313" key="4">
    <source>
        <dbReference type="Proteomes" id="UP001169760"/>
    </source>
</evidence>
<dbReference type="Pfam" id="PF03808">
    <property type="entry name" value="Glyco_tran_WecG"/>
    <property type="match status" value="1"/>
</dbReference>
<dbReference type="PANTHER" id="PTHR34136:SF1">
    <property type="entry name" value="UDP-N-ACETYL-D-MANNOSAMINURONIC ACID TRANSFERASE"/>
    <property type="match status" value="1"/>
</dbReference>
<dbReference type="NCBIfam" id="TIGR00696">
    <property type="entry name" value="wecG_tagA_cpsF"/>
    <property type="match status" value="1"/>
</dbReference>
<dbReference type="RefSeq" id="WP_303490248.1">
    <property type="nucleotide sequence ID" value="NZ_JAUOPB010000001.1"/>
</dbReference>
<comment type="caution">
    <text evidence="3">The sequence shown here is derived from an EMBL/GenBank/DDBJ whole genome shotgun (WGS) entry which is preliminary data.</text>
</comment>
<organism evidence="3 4">
    <name type="scientific">Saccharophagus degradans</name>
    <dbReference type="NCBI Taxonomy" id="86304"/>
    <lineage>
        <taxon>Bacteria</taxon>
        <taxon>Pseudomonadati</taxon>
        <taxon>Pseudomonadota</taxon>
        <taxon>Gammaproteobacteria</taxon>
        <taxon>Cellvibrionales</taxon>
        <taxon>Cellvibrionaceae</taxon>
        <taxon>Saccharophagus</taxon>
    </lineage>
</organism>
<evidence type="ECO:0000256" key="1">
    <source>
        <dbReference type="ARBA" id="ARBA00022676"/>
    </source>
</evidence>
<protein>
    <submittedName>
        <fullName evidence="3">WecB/TagA/CpsF family glycosyltransferase</fullName>
    </submittedName>
</protein>
<sequence>MTVKYSTVELAGLATASVTRAELAQIMVEDCFRRKRFKSAPKLVFSLNGQGVSLVGQSVKFAEAMNEADIVHADGQSVVFASRLLSNRGLPERVATTDFFHDAAEAAQANGLSFFMLGGSEAENRRACENIAAMYPSLRVVGRKHGYFSEEEEDGVIELINSAKPDVLWVALGKPKQEFWCVRLKNRVDVGWVKTCGGLYSFLSGNSPRAPRWMQAAGLEWLHRVCCAPRRLFWRYFITNPHSLYVLFFKSNRLK</sequence>
<evidence type="ECO:0000313" key="3">
    <source>
        <dbReference type="EMBL" id="MDO6421056.1"/>
    </source>
</evidence>
<name>A0AAW7WZU0_9GAMM</name>
<accession>A0AAW7WZU0</accession>
<evidence type="ECO:0000256" key="2">
    <source>
        <dbReference type="ARBA" id="ARBA00022679"/>
    </source>
</evidence>
<keyword evidence="1" id="KW-0328">Glycosyltransferase</keyword>
<keyword evidence="2" id="KW-0808">Transferase</keyword>
<proteinExistence type="predicted"/>
<dbReference type="GO" id="GO:0016758">
    <property type="term" value="F:hexosyltransferase activity"/>
    <property type="evidence" value="ECO:0007669"/>
    <property type="project" value="TreeGrafter"/>
</dbReference>
<dbReference type="Proteomes" id="UP001169760">
    <property type="component" value="Unassembled WGS sequence"/>
</dbReference>
<gene>
    <name evidence="3" type="ORF">Q4521_01075</name>
</gene>